<evidence type="ECO:0000313" key="2">
    <source>
        <dbReference type="Proteomes" id="UP000479710"/>
    </source>
</evidence>
<reference evidence="1 2" key="1">
    <citation type="submission" date="2019-11" db="EMBL/GenBank/DDBJ databases">
        <title>Whole genome sequence of Oryza granulata.</title>
        <authorList>
            <person name="Li W."/>
        </authorList>
    </citation>
    <scope>NUCLEOTIDE SEQUENCE [LARGE SCALE GENOMIC DNA]</scope>
    <source>
        <strain evidence="2">cv. Menghai</strain>
        <tissue evidence="1">Leaf</tissue>
    </source>
</reference>
<name>A0A6G1D8I3_9ORYZ</name>
<proteinExistence type="predicted"/>
<keyword evidence="2" id="KW-1185">Reference proteome</keyword>
<dbReference type="AlphaFoldDB" id="A0A6G1D8I3"/>
<dbReference type="Proteomes" id="UP000479710">
    <property type="component" value="Unassembled WGS sequence"/>
</dbReference>
<protein>
    <submittedName>
        <fullName evidence="1">Uncharacterized protein</fullName>
    </submittedName>
</protein>
<sequence length="68" mass="7924">MEELLVVLQPWERIFLVVKNWKMRFVLPWVMVLFVVRSWKGGGVGIGGSSSAKWSPAFLFSIWVRQRS</sequence>
<evidence type="ECO:0000313" key="1">
    <source>
        <dbReference type="EMBL" id="KAF0908699.1"/>
    </source>
</evidence>
<organism evidence="1 2">
    <name type="scientific">Oryza meyeriana var. granulata</name>
    <dbReference type="NCBI Taxonomy" id="110450"/>
    <lineage>
        <taxon>Eukaryota</taxon>
        <taxon>Viridiplantae</taxon>
        <taxon>Streptophyta</taxon>
        <taxon>Embryophyta</taxon>
        <taxon>Tracheophyta</taxon>
        <taxon>Spermatophyta</taxon>
        <taxon>Magnoliopsida</taxon>
        <taxon>Liliopsida</taxon>
        <taxon>Poales</taxon>
        <taxon>Poaceae</taxon>
        <taxon>BOP clade</taxon>
        <taxon>Oryzoideae</taxon>
        <taxon>Oryzeae</taxon>
        <taxon>Oryzinae</taxon>
        <taxon>Oryza</taxon>
        <taxon>Oryza meyeriana</taxon>
    </lineage>
</organism>
<comment type="caution">
    <text evidence="1">The sequence shown here is derived from an EMBL/GenBank/DDBJ whole genome shotgun (WGS) entry which is preliminary data.</text>
</comment>
<dbReference type="EMBL" id="SPHZ02000007">
    <property type="protein sequence ID" value="KAF0908699.1"/>
    <property type="molecule type" value="Genomic_DNA"/>
</dbReference>
<accession>A0A6G1D8I3</accession>
<gene>
    <name evidence="1" type="ORF">E2562_028136</name>
</gene>